<feature type="compositionally biased region" description="Basic and acidic residues" evidence="1">
    <location>
        <begin position="220"/>
        <end position="231"/>
    </location>
</feature>
<proteinExistence type="predicted"/>
<feature type="compositionally biased region" description="Basic and acidic residues" evidence="1">
    <location>
        <begin position="91"/>
        <end position="101"/>
    </location>
</feature>
<dbReference type="AlphaFoldDB" id="A0A0G4HJF4"/>
<feature type="compositionally biased region" description="Low complexity" evidence="1">
    <location>
        <begin position="8"/>
        <end position="17"/>
    </location>
</feature>
<feature type="region of interest" description="Disordered" evidence="1">
    <location>
        <begin position="76"/>
        <end position="101"/>
    </location>
</feature>
<organism evidence="2">
    <name type="scientific">Chromera velia CCMP2878</name>
    <dbReference type="NCBI Taxonomy" id="1169474"/>
    <lineage>
        <taxon>Eukaryota</taxon>
        <taxon>Sar</taxon>
        <taxon>Alveolata</taxon>
        <taxon>Colpodellida</taxon>
        <taxon>Chromeraceae</taxon>
        <taxon>Chromera</taxon>
    </lineage>
</organism>
<dbReference type="VEuPathDB" id="CryptoDB:Cvel_7124"/>
<reference evidence="2" key="1">
    <citation type="submission" date="2014-11" db="EMBL/GenBank/DDBJ databases">
        <authorList>
            <person name="Otto D Thomas"/>
            <person name="Naeem Raeece"/>
        </authorList>
    </citation>
    <scope>NUCLEOTIDE SEQUENCE</scope>
</reference>
<feature type="region of interest" description="Disordered" evidence="1">
    <location>
        <begin position="205"/>
        <end position="265"/>
    </location>
</feature>
<protein>
    <submittedName>
        <fullName evidence="2">Uncharacterized protein</fullName>
    </submittedName>
</protein>
<dbReference type="EMBL" id="CDMZ01002896">
    <property type="protein sequence ID" value="CEM44318.1"/>
    <property type="molecule type" value="Genomic_DNA"/>
</dbReference>
<gene>
    <name evidence="2" type="ORF">Cvel_7124</name>
</gene>
<feature type="region of interest" description="Disordered" evidence="1">
    <location>
        <begin position="1"/>
        <end position="21"/>
    </location>
</feature>
<feature type="compositionally biased region" description="Basic and acidic residues" evidence="1">
    <location>
        <begin position="248"/>
        <end position="265"/>
    </location>
</feature>
<evidence type="ECO:0000256" key="1">
    <source>
        <dbReference type="SAM" id="MobiDB-lite"/>
    </source>
</evidence>
<accession>A0A0G4HJF4</accession>
<sequence>MSPTAWLDSDCSSSFSSPWNTQSRDTRAIALKSLEVLLFVRDVNSIIRTLVHVLGGSLEDFIVKIVSSTCMHGGPLREAGREGRGASANAKEGEGGKEKSQLRDFTNELRGNQQMIERMYFVCRQVGVGGRLETSRRILVVFDALRTRKQAVMELGFEDPDIAAKEGNEEEKEEADTVKKAIRTLATLKMDKAAPDDSKLGYAQLEETGGTKTKWAGKGGQRETEKADRANRLWSAAYDGTGEGGGEGEGKRDGRGAEDEAEAPR</sequence>
<evidence type="ECO:0000313" key="2">
    <source>
        <dbReference type="EMBL" id="CEM44318.1"/>
    </source>
</evidence>
<name>A0A0G4HJF4_9ALVE</name>